<keyword evidence="4 7" id="KW-1133">Transmembrane helix</keyword>
<keyword evidence="5 7" id="KW-0472">Membrane</keyword>
<organism evidence="9 10">
    <name type="scientific">Leptomonas pyrrhocoris</name>
    <name type="common">Firebug parasite</name>
    <dbReference type="NCBI Taxonomy" id="157538"/>
    <lineage>
        <taxon>Eukaryota</taxon>
        <taxon>Discoba</taxon>
        <taxon>Euglenozoa</taxon>
        <taxon>Kinetoplastea</taxon>
        <taxon>Metakinetoplastina</taxon>
        <taxon>Trypanosomatida</taxon>
        <taxon>Trypanosomatidae</taxon>
        <taxon>Leishmaniinae</taxon>
        <taxon>Leptomonas</taxon>
    </lineage>
</organism>
<feature type="compositionally biased region" description="Low complexity" evidence="6">
    <location>
        <begin position="26"/>
        <end position="42"/>
    </location>
</feature>
<feature type="compositionally biased region" description="Pro residues" evidence="6">
    <location>
        <begin position="228"/>
        <end position="254"/>
    </location>
</feature>
<evidence type="ECO:0000256" key="2">
    <source>
        <dbReference type="ARBA" id="ARBA00010596"/>
    </source>
</evidence>
<comment type="caution">
    <text evidence="9">The sequence shown here is derived from an EMBL/GenBank/DDBJ whole genome shotgun (WGS) entry which is preliminary data.</text>
</comment>
<feature type="transmembrane region" description="Helical" evidence="7">
    <location>
        <begin position="542"/>
        <end position="562"/>
    </location>
</feature>
<evidence type="ECO:0000256" key="7">
    <source>
        <dbReference type="SAM" id="Phobius"/>
    </source>
</evidence>
<feature type="compositionally biased region" description="Polar residues" evidence="6">
    <location>
        <begin position="215"/>
        <end position="224"/>
    </location>
</feature>
<dbReference type="GO" id="GO:0005802">
    <property type="term" value="C:trans-Golgi network"/>
    <property type="evidence" value="ECO:0007669"/>
    <property type="project" value="TreeGrafter"/>
</dbReference>
<feature type="domain" description="Yip1" evidence="8">
    <location>
        <begin position="408"/>
        <end position="552"/>
    </location>
</feature>
<feature type="region of interest" description="Disordered" evidence="6">
    <location>
        <begin position="23"/>
        <end position="44"/>
    </location>
</feature>
<evidence type="ECO:0000256" key="5">
    <source>
        <dbReference type="ARBA" id="ARBA00023136"/>
    </source>
</evidence>
<gene>
    <name evidence="9" type="ORF">ABB37_09415</name>
</gene>
<dbReference type="InterPro" id="IPR045231">
    <property type="entry name" value="Yip1/4-like"/>
</dbReference>
<feature type="transmembrane region" description="Helical" evidence="7">
    <location>
        <begin position="448"/>
        <end position="465"/>
    </location>
</feature>
<dbReference type="GeneID" id="26909698"/>
<feature type="transmembrane region" description="Helical" evidence="7">
    <location>
        <begin position="477"/>
        <end position="497"/>
    </location>
</feature>
<evidence type="ECO:0000256" key="1">
    <source>
        <dbReference type="ARBA" id="ARBA00004141"/>
    </source>
</evidence>
<keyword evidence="3 7" id="KW-0812">Transmembrane</keyword>
<evidence type="ECO:0000256" key="3">
    <source>
        <dbReference type="ARBA" id="ARBA00022692"/>
    </source>
</evidence>
<keyword evidence="10" id="KW-1185">Reference proteome</keyword>
<comment type="similarity">
    <text evidence="2">Belongs to the YIP1 family.</text>
</comment>
<evidence type="ECO:0000256" key="4">
    <source>
        <dbReference type="ARBA" id="ARBA00022989"/>
    </source>
</evidence>
<dbReference type="GO" id="GO:0048280">
    <property type="term" value="P:vesicle fusion with Golgi apparatus"/>
    <property type="evidence" value="ECO:0007669"/>
    <property type="project" value="TreeGrafter"/>
</dbReference>
<dbReference type="OMA" id="SYGYFHG"/>
<feature type="compositionally biased region" description="Low complexity" evidence="6">
    <location>
        <begin position="256"/>
        <end position="265"/>
    </location>
</feature>
<feature type="region of interest" description="Disordered" evidence="6">
    <location>
        <begin position="177"/>
        <end position="301"/>
    </location>
</feature>
<dbReference type="AlphaFoldDB" id="A0A0N0VCY2"/>
<evidence type="ECO:0000313" key="9">
    <source>
        <dbReference type="EMBL" id="KPA74144.1"/>
    </source>
</evidence>
<reference evidence="9 10" key="1">
    <citation type="submission" date="2015-07" db="EMBL/GenBank/DDBJ databases">
        <title>High-quality genome of monoxenous trypanosomatid Leptomonas pyrrhocoris.</title>
        <authorList>
            <person name="Flegontov P."/>
            <person name="Butenko A."/>
            <person name="Firsov S."/>
            <person name="Vlcek C."/>
            <person name="Logacheva M.D."/>
            <person name="Field M."/>
            <person name="Filatov D."/>
            <person name="Flegontova O."/>
            <person name="Gerasimov E."/>
            <person name="Jackson A.P."/>
            <person name="Kelly S."/>
            <person name="Opperdoes F."/>
            <person name="O'Reilly A."/>
            <person name="Votypka J."/>
            <person name="Yurchenko V."/>
            <person name="Lukes J."/>
        </authorList>
    </citation>
    <scope>NUCLEOTIDE SEQUENCE [LARGE SCALE GENOMIC DNA]</scope>
    <source>
        <strain evidence="9">H10</strain>
    </source>
</reference>
<dbReference type="EMBL" id="LGTL01000031">
    <property type="protein sequence ID" value="KPA74144.1"/>
    <property type="molecule type" value="Genomic_DNA"/>
</dbReference>
<proteinExistence type="inferred from homology"/>
<dbReference type="RefSeq" id="XP_015652583.1">
    <property type="nucleotide sequence ID" value="XM_015808870.1"/>
</dbReference>
<dbReference type="PANTHER" id="PTHR21236">
    <property type="entry name" value="GOLGI MEMBRANE PROTEIN YIP1"/>
    <property type="match status" value="1"/>
</dbReference>
<dbReference type="OrthoDB" id="440385at2759"/>
<sequence>MSQQRPYEGFSYPAEFQSGVGGAGDTTFPAARATPPASTFPAGAVGGVSNTGLTRRSAQHTGSALTSNFASAVANSNASSTGNGPVTVPINASSPSGNGQVLGSYGYFHGHGNSIDVNSGYNSDSGSSASNLHYMSGSGYPMTGMSSRVADVAVGVNETSNATDVSPVRLPPAPRFTAARQGSAVPGASCGDGNNNSGGGGVFQTGGSDGRAGSAANSTRSSVSGRPPVAPPAFLPSRPFPQTPPHNLSSPPPGGAAQAHSHQQQPYMLPMPSSMHSAERHGGNDPLGDSGSPDLNAAPRLPFMMGPSTAGPRMPTVSSDSGHGYGGGGGGGGASTSLSGGFLGRFLTQVLPTFDDGNSMNAQGGGGGSLPRERPPYQLRFGCPEDDLPLLEELGIFPRHILDKARAVLNPFKTMSVDAAKDPDLAGPVLFALSLALLLSLRGKIQFSAIYGLFVLGVAFFKVLLSLMQPKGGGAPLQLVVSTVGYGLLPTVLLALVRTTCSWLLTRRSLLPLTLLMILWSAWCGSSLVAKGLGMEEQRYLVLYPMLLFYAAFDALTVFWMGGGEEATEARLGTTCRVVFFIFSFQYCVHLRVCF</sequence>
<dbReference type="PANTHER" id="PTHR21236:SF2">
    <property type="entry name" value="PROTEIN YIPF"/>
    <property type="match status" value="1"/>
</dbReference>
<feature type="compositionally biased region" description="Gly residues" evidence="6">
    <location>
        <begin position="196"/>
        <end position="210"/>
    </location>
</feature>
<dbReference type="InterPro" id="IPR006977">
    <property type="entry name" value="Yip1_dom"/>
</dbReference>
<dbReference type="Pfam" id="PF04893">
    <property type="entry name" value="Yip1"/>
    <property type="match status" value="1"/>
</dbReference>
<evidence type="ECO:0000313" key="10">
    <source>
        <dbReference type="Proteomes" id="UP000037923"/>
    </source>
</evidence>
<evidence type="ECO:0000259" key="8">
    <source>
        <dbReference type="Pfam" id="PF04893"/>
    </source>
</evidence>
<accession>A0A0N0VCY2</accession>
<dbReference type="VEuPathDB" id="TriTrypDB:LpyrH10_31_0690"/>
<dbReference type="GO" id="GO:0016020">
    <property type="term" value="C:membrane"/>
    <property type="evidence" value="ECO:0007669"/>
    <property type="project" value="UniProtKB-SubCell"/>
</dbReference>
<evidence type="ECO:0000256" key="6">
    <source>
        <dbReference type="SAM" id="MobiDB-lite"/>
    </source>
</evidence>
<comment type="subcellular location">
    <subcellularLocation>
        <location evidence="1">Membrane</location>
        <topology evidence="1">Multi-pass membrane protein</topology>
    </subcellularLocation>
</comment>
<dbReference type="GO" id="GO:0006888">
    <property type="term" value="P:endoplasmic reticulum to Golgi vesicle-mediated transport"/>
    <property type="evidence" value="ECO:0007669"/>
    <property type="project" value="InterPro"/>
</dbReference>
<dbReference type="Proteomes" id="UP000037923">
    <property type="component" value="Unassembled WGS sequence"/>
</dbReference>
<name>A0A0N0VCY2_LEPPY</name>
<feature type="transmembrane region" description="Helical" evidence="7">
    <location>
        <begin position="509"/>
        <end position="530"/>
    </location>
</feature>
<protein>
    <submittedName>
        <fullName evidence="9">Putative mitochondrial membrane protein YIP1</fullName>
    </submittedName>
</protein>